<evidence type="ECO:0000256" key="1">
    <source>
        <dbReference type="SAM" id="MobiDB-lite"/>
    </source>
</evidence>
<keyword evidence="3" id="KW-1185">Reference proteome</keyword>
<dbReference type="AlphaFoldDB" id="A0AAV6KWK2"/>
<protein>
    <submittedName>
        <fullName evidence="2">Uncharacterized protein</fullName>
    </submittedName>
</protein>
<proteinExistence type="predicted"/>
<evidence type="ECO:0000313" key="2">
    <source>
        <dbReference type="EMBL" id="KAG5557001.1"/>
    </source>
</evidence>
<feature type="compositionally biased region" description="Basic and acidic residues" evidence="1">
    <location>
        <begin position="66"/>
        <end position="79"/>
    </location>
</feature>
<dbReference type="EMBL" id="JACTNZ010000003">
    <property type="protein sequence ID" value="KAG5557001.1"/>
    <property type="molecule type" value="Genomic_DNA"/>
</dbReference>
<sequence>MHPPPLRRVVDLHIPISLPAAPAERTTAIVAVVEIELTEGDLDLLSSVTPSRRISTWTCPTVKPSSDNELKSTEKRLNG</sequence>
<feature type="region of interest" description="Disordered" evidence="1">
    <location>
        <begin position="59"/>
        <end position="79"/>
    </location>
</feature>
<comment type="caution">
    <text evidence="2">The sequence shown here is derived from an EMBL/GenBank/DDBJ whole genome shotgun (WGS) entry which is preliminary data.</text>
</comment>
<organism evidence="2 3">
    <name type="scientific">Rhododendron griersonianum</name>
    <dbReference type="NCBI Taxonomy" id="479676"/>
    <lineage>
        <taxon>Eukaryota</taxon>
        <taxon>Viridiplantae</taxon>
        <taxon>Streptophyta</taxon>
        <taxon>Embryophyta</taxon>
        <taxon>Tracheophyta</taxon>
        <taxon>Spermatophyta</taxon>
        <taxon>Magnoliopsida</taxon>
        <taxon>eudicotyledons</taxon>
        <taxon>Gunneridae</taxon>
        <taxon>Pentapetalae</taxon>
        <taxon>asterids</taxon>
        <taxon>Ericales</taxon>
        <taxon>Ericaceae</taxon>
        <taxon>Ericoideae</taxon>
        <taxon>Rhodoreae</taxon>
        <taxon>Rhododendron</taxon>
    </lineage>
</organism>
<name>A0AAV6KWK2_9ERIC</name>
<evidence type="ECO:0000313" key="3">
    <source>
        <dbReference type="Proteomes" id="UP000823749"/>
    </source>
</evidence>
<accession>A0AAV6KWK2</accession>
<gene>
    <name evidence="2" type="ORF">RHGRI_007303</name>
</gene>
<reference evidence="2" key="1">
    <citation type="submission" date="2020-08" db="EMBL/GenBank/DDBJ databases">
        <title>Plant Genome Project.</title>
        <authorList>
            <person name="Zhang R.-G."/>
        </authorList>
    </citation>
    <scope>NUCLEOTIDE SEQUENCE</scope>
    <source>
        <strain evidence="2">WSP0</strain>
        <tissue evidence="2">Leaf</tissue>
    </source>
</reference>
<dbReference type="Proteomes" id="UP000823749">
    <property type="component" value="Chromosome 3"/>
</dbReference>